<evidence type="ECO:0000313" key="5">
    <source>
        <dbReference type="Proteomes" id="UP001642360"/>
    </source>
</evidence>
<accession>A0ABC8RXE5</accession>
<dbReference type="GO" id="GO:0005524">
    <property type="term" value="F:ATP binding"/>
    <property type="evidence" value="ECO:0007669"/>
    <property type="project" value="UniProtKB-KW"/>
</dbReference>
<dbReference type="Gene3D" id="1.10.8.60">
    <property type="match status" value="1"/>
</dbReference>
<gene>
    <name evidence="4" type="ORF">ILEXP_LOCUS15264</name>
</gene>
<dbReference type="InterPro" id="IPR027417">
    <property type="entry name" value="P-loop_NTPase"/>
</dbReference>
<dbReference type="PANTHER" id="PTHR45644:SF56">
    <property type="entry name" value="AAA ATPASE, PUTATIVE (AFU_ORTHOLOGUE AFUA_2G12920)-RELATED"/>
    <property type="match status" value="1"/>
</dbReference>
<sequence length="103" mass="11651">MAAEFKAMLDGLNTLMGSPLTIVRSCSPTLYMIYIDLLDAENHLKILKIILDKENLQSGFQFEHLSNETEGYSGSDLKNLCIATTYRPIQELLEIKMEVIPNK</sequence>
<dbReference type="AlphaFoldDB" id="A0ABC8RXE5"/>
<dbReference type="SUPFAM" id="SSF52540">
    <property type="entry name" value="P-loop containing nucleoside triphosphate hydrolases"/>
    <property type="match status" value="1"/>
</dbReference>
<keyword evidence="1" id="KW-0547">Nucleotide-binding</keyword>
<dbReference type="Proteomes" id="UP001642360">
    <property type="component" value="Unassembled WGS sequence"/>
</dbReference>
<evidence type="ECO:0000256" key="1">
    <source>
        <dbReference type="ARBA" id="ARBA00022741"/>
    </source>
</evidence>
<proteinExistence type="predicted"/>
<dbReference type="Pfam" id="PF17862">
    <property type="entry name" value="AAA_lid_3"/>
    <property type="match status" value="1"/>
</dbReference>
<dbReference type="InterPro" id="IPR041569">
    <property type="entry name" value="AAA_lid_3"/>
</dbReference>
<comment type="caution">
    <text evidence="4">The sequence shown here is derived from an EMBL/GenBank/DDBJ whole genome shotgun (WGS) entry which is preliminary data.</text>
</comment>
<name>A0ABC8RXE5_9AQUA</name>
<keyword evidence="2" id="KW-0067">ATP-binding</keyword>
<reference evidence="4 5" key="1">
    <citation type="submission" date="2024-02" db="EMBL/GenBank/DDBJ databases">
        <authorList>
            <person name="Vignale AGUSTIN F."/>
            <person name="Sosa J E."/>
            <person name="Modenutti C."/>
        </authorList>
    </citation>
    <scope>NUCLEOTIDE SEQUENCE [LARGE SCALE GENOMIC DNA]</scope>
</reference>
<feature type="domain" description="AAA ATPase AAA+ lid" evidence="3">
    <location>
        <begin position="60"/>
        <end position="94"/>
    </location>
</feature>
<evidence type="ECO:0000256" key="2">
    <source>
        <dbReference type="ARBA" id="ARBA00022840"/>
    </source>
</evidence>
<organism evidence="4 5">
    <name type="scientific">Ilex paraguariensis</name>
    <name type="common">yerba mate</name>
    <dbReference type="NCBI Taxonomy" id="185542"/>
    <lineage>
        <taxon>Eukaryota</taxon>
        <taxon>Viridiplantae</taxon>
        <taxon>Streptophyta</taxon>
        <taxon>Embryophyta</taxon>
        <taxon>Tracheophyta</taxon>
        <taxon>Spermatophyta</taxon>
        <taxon>Magnoliopsida</taxon>
        <taxon>eudicotyledons</taxon>
        <taxon>Gunneridae</taxon>
        <taxon>Pentapetalae</taxon>
        <taxon>asterids</taxon>
        <taxon>campanulids</taxon>
        <taxon>Aquifoliales</taxon>
        <taxon>Aquifoliaceae</taxon>
        <taxon>Ilex</taxon>
    </lineage>
</organism>
<evidence type="ECO:0000313" key="4">
    <source>
        <dbReference type="EMBL" id="CAK9147373.1"/>
    </source>
</evidence>
<protein>
    <recommendedName>
        <fullName evidence="3">AAA ATPase AAA+ lid domain-containing protein</fullName>
    </recommendedName>
</protein>
<dbReference type="PANTHER" id="PTHR45644">
    <property type="entry name" value="AAA ATPASE, PUTATIVE (AFU_ORTHOLOGUE AFUA_2G12920)-RELATED-RELATED"/>
    <property type="match status" value="1"/>
</dbReference>
<dbReference type="InterPro" id="IPR051701">
    <property type="entry name" value="Mito_OM_Translocase_MSP1"/>
</dbReference>
<keyword evidence="5" id="KW-1185">Reference proteome</keyword>
<evidence type="ECO:0000259" key="3">
    <source>
        <dbReference type="Pfam" id="PF17862"/>
    </source>
</evidence>
<dbReference type="EMBL" id="CAUOFW020001672">
    <property type="protein sequence ID" value="CAK9147373.1"/>
    <property type="molecule type" value="Genomic_DNA"/>
</dbReference>